<feature type="chain" id="PRO_5046218667" description="Transmembrane protein 198" evidence="9">
    <location>
        <begin position="23"/>
        <end position="354"/>
    </location>
</feature>
<sequence>MLPKWLLFFTFILVLSLSSIDGQPTPTTTAIAKRQESDVIDYHRTEVTRTSAEVPTETSSKDDKNDKNDKDNDDSKDTEPEQHNTSKPIPAQTAPWFEAVYGQESGISTIMACLGAILIVLGLFLCSMGFRMFRPMLCVMGLLTFGSMTWIALANLRPDAGYPSEPMLMIVVPVCVGLVGAGAFYFLWSIALYLVCAFGGFIFAIFVLSWRADLVIHHPIGRPCFLGGMALLTGIVTFFSLRPMLFFATSFVGAYIFMFGVDCLSRSGLIAGPQVLLNRNPSHNIEYAMNKIVYVMLAMIIVMFLISMGWQMLFNAAHHLGMHIVAAAKGKPAHEEAKEEGDGGGRPPSTAPTS</sequence>
<feature type="transmembrane region" description="Helical" evidence="8">
    <location>
        <begin position="246"/>
        <end position="272"/>
    </location>
</feature>
<keyword evidence="12" id="KW-1185">Reference proteome</keyword>
<organism evidence="11 12">
    <name type="scientific">Helicostylum pulchrum</name>
    <dbReference type="NCBI Taxonomy" id="562976"/>
    <lineage>
        <taxon>Eukaryota</taxon>
        <taxon>Fungi</taxon>
        <taxon>Fungi incertae sedis</taxon>
        <taxon>Mucoromycota</taxon>
        <taxon>Mucoromycotina</taxon>
        <taxon>Mucoromycetes</taxon>
        <taxon>Mucorales</taxon>
        <taxon>Mucorineae</taxon>
        <taxon>Mucoraceae</taxon>
        <taxon>Helicostylum</taxon>
    </lineage>
</organism>
<feature type="compositionally biased region" description="Polar residues" evidence="7">
    <location>
        <begin position="48"/>
        <end position="58"/>
    </location>
</feature>
<feature type="transmembrane region" description="Helical" evidence="8">
    <location>
        <begin position="137"/>
        <end position="156"/>
    </location>
</feature>
<feature type="signal peptide" evidence="9">
    <location>
        <begin position="1"/>
        <end position="22"/>
    </location>
</feature>
<keyword evidence="3 8" id="KW-0812">Transmembrane</keyword>
<evidence type="ECO:0000256" key="9">
    <source>
        <dbReference type="SAM" id="SignalP"/>
    </source>
</evidence>
<feature type="domain" description="TM7S3/TM198-like" evidence="10">
    <location>
        <begin position="115"/>
        <end position="312"/>
    </location>
</feature>
<dbReference type="Proteomes" id="UP001476247">
    <property type="component" value="Unassembled WGS sequence"/>
</dbReference>
<comment type="similarity">
    <text evidence="2">Belongs to the TMEM198 family.</text>
</comment>
<accession>A0ABP9YI64</accession>
<keyword evidence="9" id="KW-0732">Signal</keyword>
<evidence type="ECO:0000256" key="8">
    <source>
        <dbReference type="SAM" id="Phobius"/>
    </source>
</evidence>
<proteinExistence type="inferred from homology"/>
<keyword evidence="5 8" id="KW-0472">Membrane</keyword>
<feature type="compositionally biased region" description="Basic and acidic residues" evidence="7">
    <location>
        <begin position="59"/>
        <end position="84"/>
    </location>
</feature>
<evidence type="ECO:0000256" key="3">
    <source>
        <dbReference type="ARBA" id="ARBA00022692"/>
    </source>
</evidence>
<evidence type="ECO:0000256" key="6">
    <source>
        <dbReference type="ARBA" id="ARBA00049737"/>
    </source>
</evidence>
<dbReference type="InterPro" id="IPR025256">
    <property type="entry name" value="TM7S3/TM198-like_dom"/>
</dbReference>
<evidence type="ECO:0000256" key="2">
    <source>
        <dbReference type="ARBA" id="ARBA00006244"/>
    </source>
</evidence>
<gene>
    <name evidence="11" type="ORF">HPULCUR_012074</name>
</gene>
<dbReference type="EMBL" id="BAABUJ010000069">
    <property type="protein sequence ID" value="GAA5806538.1"/>
    <property type="molecule type" value="Genomic_DNA"/>
</dbReference>
<feature type="compositionally biased region" description="Basic and acidic residues" evidence="7">
    <location>
        <begin position="332"/>
        <end position="343"/>
    </location>
</feature>
<evidence type="ECO:0000259" key="10">
    <source>
        <dbReference type="Pfam" id="PF13886"/>
    </source>
</evidence>
<evidence type="ECO:0000256" key="7">
    <source>
        <dbReference type="SAM" id="MobiDB-lite"/>
    </source>
</evidence>
<dbReference type="InterPro" id="IPR040236">
    <property type="entry name" value="TMEM198"/>
</dbReference>
<comment type="caution">
    <text evidence="11">The sequence shown here is derived from an EMBL/GenBank/DDBJ whole genome shotgun (WGS) entry which is preliminary data.</text>
</comment>
<feature type="transmembrane region" description="Helical" evidence="8">
    <location>
        <begin position="191"/>
        <end position="208"/>
    </location>
</feature>
<evidence type="ECO:0000256" key="4">
    <source>
        <dbReference type="ARBA" id="ARBA00022989"/>
    </source>
</evidence>
<dbReference type="Pfam" id="PF13886">
    <property type="entry name" value="TM7S3_TM198"/>
    <property type="match status" value="1"/>
</dbReference>
<feature type="region of interest" description="Disordered" evidence="7">
    <location>
        <begin position="42"/>
        <end position="89"/>
    </location>
</feature>
<keyword evidence="4 8" id="KW-1133">Transmembrane helix</keyword>
<comment type="subcellular location">
    <subcellularLocation>
        <location evidence="1">Membrane</location>
        <topology evidence="1">Multi-pass membrane protein</topology>
    </subcellularLocation>
</comment>
<feature type="transmembrane region" description="Helical" evidence="8">
    <location>
        <begin position="168"/>
        <end position="186"/>
    </location>
</feature>
<evidence type="ECO:0000256" key="1">
    <source>
        <dbReference type="ARBA" id="ARBA00004141"/>
    </source>
</evidence>
<feature type="transmembrane region" description="Helical" evidence="8">
    <location>
        <begin position="106"/>
        <end position="125"/>
    </location>
</feature>
<dbReference type="PANTHER" id="PTHR31247">
    <property type="entry name" value="TRANSMEMBRANE PROTEIN 198 FAMILY MEMBER"/>
    <property type="match status" value="1"/>
</dbReference>
<feature type="transmembrane region" description="Helical" evidence="8">
    <location>
        <begin position="292"/>
        <end position="314"/>
    </location>
</feature>
<name>A0ABP9YI64_9FUNG</name>
<evidence type="ECO:0000313" key="11">
    <source>
        <dbReference type="EMBL" id="GAA5806538.1"/>
    </source>
</evidence>
<evidence type="ECO:0000256" key="5">
    <source>
        <dbReference type="ARBA" id="ARBA00023136"/>
    </source>
</evidence>
<feature type="region of interest" description="Disordered" evidence="7">
    <location>
        <begin position="332"/>
        <end position="354"/>
    </location>
</feature>
<reference evidence="11 12" key="1">
    <citation type="submission" date="2024-04" db="EMBL/GenBank/DDBJ databases">
        <title>genome sequences of Mucor flavus KT1a and Helicostylum pulchrum KT1b strains isolation_sourced from the surface of a dry-aged beef.</title>
        <authorList>
            <person name="Toyotome T."/>
            <person name="Hosono M."/>
            <person name="Torimaru M."/>
            <person name="Fukuda K."/>
            <person name="Mikami N."/>
        </authorList>
    </citation>
    <scope>NUCLEOTIDE SEQUENCE [LARGE SCALE GENOMIC DNA]</scope>
    <source>
        <strain evidence="11 12">KT1b</strain>
    </source>
</reference>
<dbReference type="PANTHER" id="PTHR31247:SF5">
    <property type="entry name" value="DUF4203 DOMAIN-CONTAINING PROTEIN"/>
    <property type="match status" value="1"/>
</dbReference>
<evidence type="ECO:0000313" key="12">
    <source>
        <dbReference type="Proteomes" id="UP001476247"/>
    </source>
</evidence>
<protein>
    <recommendedName>
        <fullName evidence="6">Transmembrane protein 198</fullName>
    </recommendedName>
</protein>